<dbReference type="RefSeq" id="WP_170224713.1">
    <property type="nucleotide sequence ID" value="NZ_RCDD01000010.1"/>
</dbReference>
<protein>
    <submittedName>
        <fullName evidence="1">Uncharacterized protein</fullName>
    </submittedName>
</protein>
<gene>
    <name evidence="1" type="ORF">CLV68_6473</name>
</gene>
<dbReference type="EMBL" id="RCDD01000010">
    <property type="protein sequence ID" value="RLK53809.1"/>
    <property type="molecule type" value="Genomic_DNA"/>
</dbReference>
<evidence type="ECO:0000313" key="1">
    <source>
        <dbReference type="EMBL" id="RLK53809.1"/>
    </source>
</evidence>
<organism evidence="1 2">
    <name type="scientific">Actinokineospora cianjurensis</name>
    <dbReference type="NCBI Taxonomy" id="585224"/>
    <lineage>
        <taxon>Bacteria</taxon>
        <taxon>Bacillati</taxon>
        <taxon>Actinomycetota</taxon>
        <taxon>Actinomycetes</taxon>
        <taxon>Pseudonocardiales</taxon>
        <taxon>Pseudonocardiaceae</taxon>
        <taxon>Actinokineospora</taxon>
    </lineage>
</organism>
<reference evidence="1 2" key="1">
    <citation type="submission" date="2018-10" db="EMBL/GenBank/DDBJ databases">
        <title>Genomic Encyclopedia of Archaeal and Bacterial Type Strains, Phase II (KMG-II): from individual species to whole genera.</title>
        <authorList>
            <person name="Goeker M."/>
        </authorList>
    </citation>
    <scope>NUCLEOTIDE SEQUENCE [LARGE SCALE GENOMIC DNA]</scope>
    <source>
        <strain evidence="1 2">DSM 45657</strain>
    </source>
</reference>
<accession>A0A421AUN7</accession>
<evidence type="ECO:0000313" key="2">
    <source>
        <dbReference type="Proteomes" id="UP000282454"/>
    </source>
</evidence>
<dbReference type="AlphaFoldDB" id="A0A421AUN7"/>
<sequence length="52" mass="5559">MSSRGVDALLDDFVVITGEDTFVITYTPDSREPAAWVALGLKHRGVTAAIVP</sequence>
<dbReference type="Proteomes" id="UP000282454">
    <property type="component" value="Unassembled WGS sequence"/>
</dbReference>
<name>A0A421AUN7_9PSEU</name>
<comment type="caution">
    <text evidence="1">The sequence shown here is derived from an EMBL/GenBank/DDBJ whole genome shotgun (WGS) entry which is preliminary data.</text>
</comment>
<keyword evidence="2" id="KW-1185">Reference proteome</keyword>
<proteinExistence type="predicted"/>